<dbReference type="EMBL" id="OZ019897">
    <property type="protein sequence ID" value="CAK9226058.1"/>
    <property type="molecule type" value="Genomic_DNA"/>
</dbReference>
<protein>
    <recommendedName>
        <fullName evidence="4">ZC3H15/TMA46 family C-terminal domain-containing protein</fullName>
    </recommendedName>
</protein>
<organism evidence="2 3">
    <name type="scientific">Sphagnum troendelagicum</name>
    <dbReference type="NCBI Taxonomy" id="128251"/>
    <lineage>
        <taxon>Eukaryota</taxon>
        <taxon>Viridiplantae</taxon>
        <taxon>Streptophyta</taxon>
        <taxon>Embryophyta</taxon>
        <taxon>Bryophyta</taxon>
        <taxon>Sphagnophytina</taxon>
        <taxon>Sphagnopsida</taxon>
        <taxon>Sphagnales</taxon>
        <taxon>Sphagnaceae</taxon>
        <taxon>Sphagnum</taxon>
    </lineage>
</organism>
<evidence type="ECO:0008006" key="4">
    <source>
        <dbReference type="Google" id="ProtNLM"/>
    </source>
</evidence>
<name>A0ABP0UNQ6_9BRYO</name>
<sequence>MGAPAAAAAAPPPPPPTAGFESVDSSEGENLNEQTPATAAAPCQITPLQFQLWKRQKDAEAAAKAVEAAQKRAEDIAAGRVRMNGRELYQKEPWVFDDSRFE</sequence>
<proteinExistence type="predicted"/>
<dbReference type="Proteomes" id="UP001497512">
    <property type="component" value="Chromosome 5"/>
</dbReference>
<evidence type="ECO:0000256" key="1">
    <source>
        <dbReference type="SAM" id="MobiDB-lite"/>
    </source>
</evidence>
<reference evidence="2" key="1">
    <citation type="submission" date="2024-02" db="EMBL/GenBank/DDBJ databases">
        <authorList>
            <consortium name="ELIXIR-Norway"/>
            <consortium name="Elixir Norway"/>
        </authorList>
    </citation>
    <scope>NUCLEOTIDE SEQUENCE</scope>
</reference>
<accession>A0ABP0UNQ6</accession>
<gene>
    <name evidence="2" type="ORF">CSSPTR1EN2_LOCUS18049</name>
</gene>
<keyword evidence="3" id="KW-1185">Reference proteome</keyword>
<feature type="region of interest" description="Disordered" evidence="1">
    <location>
        <begin position="1"/>
        <end position="42"/>
    </location>
</feature>
<evidence type="ECO:0000313" key="2">
    <source>
        <dbReference type="EMBL" id="CAK9226058.1"/>
    </source>
</evidence>
<evidence type="ECO:0000313" key="3">
    <source>
        <dbReference type="Proteomes" id="UP001497512"/>
    </source>
</evidence>
<feature type="compositionally biased region" description="Polar residues" evidence="1">
    <location>
        <begin position="23"/>
        <end position="37"/>
    </location>
</feature>